<evidence type="ECO:0000313" key="3">
    <source>
        <dbReference type="EMBL" id="MDZ5460684.1"/>
    </source>
</evidence>
<dbReference type="GO" id="GO:0016787">
    <property type="term" value="F:hydrolase activity"/>
    <property type="evidence" value="ECO:0007669"/>
    <property type="project" value="UniProtKB-KW"/>
</dbReference>
<protein>
    <submittedName>
        <fullName evidence="3">SMP-30/gluconolactonase/LRE family protein</fullName>
        <ecNumber evidence="3">3.1.1.99</ecNumber>
    </submittedName>
</protein>
<dbReference type="InterPro" id="IPR013658">
    <property type="entry name" value="SGL"/>
</dbReference>
<feature type="domain" description="SMP-30/Gluconolactonase/LRE-like region" evidence="2">
    <location>
        <begin position="19"/>
        <end position="265"/>
    </location>
</feature>
<dbReference type="PANTHER" id="PTHR10907">
    <property type="entry name" value="REGUCALCIN"/>
    <property type="match status" value="1"/>
</dbReference>
<keyword evidence="4" id="KW-1185">Reference proteome</keyword>
<comment type="similarity">
    <text evidence="1">Belongs to the SMP-30/CGR1 family.</text>
</comment>
<dbReference type="InterPro" id="IPR011042">
    <property type="entry name" value="6-blade_b-propeller_TolB-like"/>
</dbReference>
<evidence type="ECO:0000313" key="4">
    <source>
        <dbReference type="Proteomes" id="UP001293718"/>
    </source>
</evidence>
<dbReference type="Gene3D" id="2.120.10.30">
    <property type="entry name" value="TolB, C-terminal domain"/>
    <property type="match status" value="1"/>
</dbReference>
<evidence type="ECO:0000259" key="2">
    <source>
        <dbReference type="Pfam" id="PF08450"/>
    </source>
</evidence>
<dbReference type="EMBL" id="JAXOJX010000078">
    <property type="protein sequence ID" value="MDZ5460684.1"/>
    <property type="molecule type" value="Genomic_DNA"/>
</dbReference>
<dbReference type="InterPro" id="IPR005511">
    <property type="entry name" value="SMP-30"/>
</dbReference>
<keyword evidence="3" id="KW-0378">Hydrolase</keyword>
<accession>A0ABU5IP60</accession>
<dbReference type="Pfam" id="PF08450">
    <property type="entry name" value="SGL"/>
    <property type="match status" value="1"/>
</dbReference>
<proteinExistence type="inferred from homology"/>
<reference evidence="3 4" key="1">
    <citation type="submission" date="2023-11" db="EMBL/GenBank/DDBJ databases">
        <title>Draft genome of Azohydromonas lata strain H1 (DSM1123), a polyhydroxyalkanoate producer.</title>
        <authorList>
            <person name="Traversa D."/>
            <person name="D'Addabbo P."/>
            <person name="Pazzani C."/>
            <person name="Manzari C."/>
            <person name="Chiara M."/>
            <person name="Scrascia M."/>
        </authorList>
    </citation>
    <scope>NUCLEOTIDE SEQUENCE [LARGE SCALE GENOMIC DNA]</scope>
    <source>
        <strain evidence="3 4">H1</strain>
    </source>
</reference>
<evidence type="ECO:0000256" key="1">
    <source>
        <dbReference type="ARBA" id="ARBA00008853"/>
    </source>
</evidence>
<dbReference type="EC" id="3.1.1.99" evidence="3"/>
<dbReference type="PANTHER" id="PTHR10907:SF47">
    <property type="entry name" value="REGUCALCIN"/>
    <property type="match status" value="1"/>
</dbReference>
<sequence length="299" mass="33909">MTAERLFDIQPLPLPPSRLGESPFWHPHEGALWWVDIPGQRLNRWDPRHGRHDHWSFDSEPGCAAPLQGGRVLLGMRDGLWCFDPHSGQRQRVSPPPYDPAQQRFNDGKADPLGRFWAGTLDDQRQPRAALYRFDHDELQRMAEGITTSNGLGWSPDGRTMYWSDTRAHEIRALDFDLNQGTLSRQRVFARFAPRQEGQAYGGRPDGAAVDSEGAYWVAMYEGCRLLRLSPTGELLQEVRLPVHCPTMPCFGGPDLRTLYVTTARDHRPADELAREPWAGCVLQMRVPVPGLPVNFARL</sequence>
<gene>
    <name evidence="3" type="ORF">SM757_29300</name>
</gene>
<dbReference type="PRINTS" id="PR01790">
    <property type="entry name" value="SMP30FAMILY"/>
</dbReference>
<dbReference type="SUPFAM" id="SSF63829">
    <property type="entry name" value="Calcium-dependent phosphotriesterase"/>
    <property type="match status" value="1"/>
</dbReference>
<dbReference type="Proteomes" id="UP001293718">
    <property type="component" value="Unassembled WGS sequence"/>
</dbReference>
<name>A0ABU5IP60_9BURK</name>
<organism evidence="3 4">
    <name type="scientific">Azohydromonas lata</name>
    <dbReference type="NCBI Taxonomy" id="45677"/>
    <lineage>
        <taxon>Bacteria</taxon>
        <taxon>Pseudomonadati</taxon>
        <taxon>Pseudomonadota</taxon>
        <taxon>Betaproteobacteria</taxon>
        <taxon>Burkholderiales</taxon>
        <taxon>Sphaerotilaceae</taxon>
        <taxon>Azohydromonas</taxon>
    </lineage>
</organism>
<dbReference type="RefSeq" id="WP_322468063.1">
    <property type="nucleotide sequence ID" value="NZ_JAXOJX010000078.1"/>
</dbReference>
<comment type="caution">
    <text evidence="3">The sequence shown here is derived from an EMBL/GenBank/DDBJ whole genome shotgun (WGS) entry which is preliminary data.</text>
</comment>